<feature type="compositionally biased region" description="Basic and acidic residues" evidence="1">
    <location>
        <begin position="29"/>
        <end position="61"/>
    </location>
</feature>
<feature type="region of interest" description="Disordered" evidence="1">
    <location>
        <begin position="114"/>
        <end position="149"/>
    </location>
</feature>
<name>A0A542E5L8_9MICO</name>
<feature type="transmembrane region" description="Helical" evidence="2">
    <location>
        <begin position="178"/>
        <end position="198"/>
    </location>
</feature>
<comment type="caution">
    <text evidence="3">The sequence shown here is derived from an EMBL/GenBank/DDBJ whole genome shotgun (WGS) entry which is preliminary data.</text>
</comment>
<evidence type="ECO:0000313" key="4">
    <source>
        <dbReference type="Proteomes" id="UP000317893"/>
    </source>
</evidence>
<keyword evidence="2" id="KW-0812">Transmembrane</keyword>
<dbReference type="AlphaFoldDB" id="A0A542E5L8"/>
<keyword evidence="2" id="KW-1133">Transmembrane helix</keyword>
<keyword evidence="2" id="KW-0472">Membrane</keyword>
<dbReference type="OrthoDB" id="4867773at2"/>
<organism evidence="3 4">
    <name type="scientific">Lapillicoccus jejuensis</name>
    <dbReference type="NCBI Taxonomy" id="402171"/>
    <lineage>
        <taxon>Bacteria</taxon>
        <taxon>Bacillati</taxon>
        <taxon>Actinomycetota</taxon>
        <taxon>Actinomycetes</taxon>
        <taxon>Micrococcales</taxon>
        <taxon>Intrasporangiaceae</taxon>
        <taxon>Lapillicoccus</taxon>
    </lineage>
</organism>
<proteinExistence type="predicted"/>
<dbReference type="EMBL" id="VFMN01000001">
    <property type="protein sequence ID" value="TQJ10638.1"/>
    <property type="molecule type" value="Genomic_DNA"/>
</dbReference>
<feature type="transmembrane region" description="Helical" evidence="2">
    <location>
        <begin position="204"/>
        <end position="223"/>
    </location>
</feature>
<keyword evidence="4" id="KW-1185">Reference proteome</keyword>
<feature type="compositionally biased region" description="Pro residues" evidence="1">
    <location>
        <begin position="114"/>
        <end position="126"/>
    </location>
</feature>
<feature type="compositionally biased region" description="Low complexity" evidence="1">
    <location>
        <begin position="88"/>
        <end position="102"/>
    </location>
</feature>
<feature type="compositionally biased region" description="Basic and acidic residues" evidence="1">
    <location>
        <begin position="68"/>
        <end position="87"/>
    </location>
</feature>
<evidence type="ECO:0000313" key="3">
    <source>
        <dbReference type="EMBL" id="TQJ10638.1"/>
    </source>
</evidence>
<reference evidence="3 4" key="1">
    <citation type="submission" date="2019-06" db="EMBL/GenBank/DDBJ databases">
        <title>Sequencing the genomes of 1000 actinobacteria strains.</title>
        <authorList>
            <person name="Klenk H.-P."/>
        </authorList>
    </citation>
    <scope>NUCLEOTIDE SEQUENCE [LARGE SCALE GENOMIC DNA]</scope>
    <source>
        <strain evidence="3 4">DSM 18607</strain>
    </source>
</reference>
<evidence type="ECO:0008006" key="5">
    <source>
        <dbReference type="Google" id="ProtNLM"/>
    </source>
</evidence>
<evidence type="ECO:0000256" key="1">
    <source>
        <dbReference type="SAM" id="MobiDB-lite"/>
    </source>
</evidence>
<accession>A0A542E5L8</accession>
<dbReference type="RefSeq" id="WP_141849834.1">
    <property type="nucleotide sequence ID" value="NZ_BAAAPR010000012.1"/>
</dbReference>
<feature type="region of interest" description="Disordered" evidence="1">
    <location>
        <begin position="18"/>
        <end position="102"/>
    </location>
</feature>
<protein>
    <recommendedName>
        <fullName evidence="5">DUF308 domain-containing protein</fullName>
    </recommendedName>
</protein>
<dbReference type="Proteomes" id="UP000317893">
    <property type="component" value="Unassembled WGS sequence"/>
</dbReference>
<gene>
    <name evidence="3" type="ORF">FB458_3767</name>
</gene>
<sequence length="238" mass="25773">MPDKDVDEQFAAIMAHWHEDALGLDPYGDPDRDERPERPERPEGRDGRDVRDGDEGHDDRAPGSATAHLDELDALSARDLDDLRDLDAPSPDAAAPAAPAAPVVPSAPVVNPVNPAPAVTPPPVRPAEPDGDESRAGSTSGPRPGTAWRAHVPVEDPADEHYVPPPPQPLPSSEDKHFWLMMLGLVGGPLLFLWLILFDRDGNGWWMVGAIGMTVAGFVLLVLRQPFERDEDDDGVRL</sequence>
<evidence type="ECO:0000256" key="2">
    <source>
        <dbReference type="SAM" id="Phobius"/>
    </source>
</evidence>